<evidence type="ECO:0000313" key="4">
    <source>
        <dbReference type="EMBL" id="PYH78435.1"/>
    </source>
</evidence>
<dbReference type="RefSeq" id="XP_025488635.1">
    <property type="nucleotide sequence ID" value="XM_025631718.1"/>
</dbReference>
<feature type="chain" id="PRO_5016440427" evidence="3">
    <location>
        <begin position="21"/>
        <end position="364"/>
    </location>
</feature>
<evidence type="ECO:0000256" key="2">
    <source>
        <dbReference type="SAM" id="Phobius"/>
    </source>
</evidence>
<dbReference type="VEuPathDB" id="FungiDB:BO82DRAFT_291223"/>
<feature type="transmembrane region" description="Helical" evidence="2">
    <location>
        <begin position="232"/>
        <end position="256"/>
    </location>
</feature>
<dbReference type="Proteomes" id="UP000248340">
    <property type="component" value="Unassembled WGS sequence"/>
</dbReference>
<name>A0A319C069_9EURO</name>
<sequence length="364" mass="40698">MSVAAPLLLLLTCLASSAGALHATYGSPCYDVCSNPTNTTSSEMVCLDESYNTTETGRKFQQCVSCELQSNYTDAETQISDFNWGLYNLRFAFDTCVYGYPKDVNTVSTPCLVACLGLSPAFEFELLNPNQNNLRAYCATGAFADNHIDTCSNCYNLTSTQGYLANCAYGLSWELSVLEAMRYECHFPVPTDTAFPISPSDIFSEVQLPFYNRDLLNSTAHDPINYRLATLVGLPVMGFVILVCLCTMSLFFCLGWRRRYVRRERASEQQRWKTLAAEHPWRGPAYSPQEMYPPGAYQQQPQPQPQQLQEGSGFQFVDNDGRSQVVGHSKQHVKETRVAMESDISPVSPEEKGKRPEDFLPGQV</sequence>
<dbReference type="EMBL" id="KZ821729">
    <property type="protein sequence ID" value="PYH78435.1"/>
    <property type="molecule type" value="Genomic_DNA"/>
</dbReference>
<gene>
    <name evidence="4" type="ORF">BO82DRAFT_291223</name>
</gene>
<keyword evidence="3" id="KW-0732">Signal</keyword>
<dbReference type="OrthoDB" id="5426678at2759"/>
<dbReference type="GeneID" id="37134459"/>
<protein>
    <submittedName>
        <fullName evidence="4">Uncharacterized protein</fullName>
    </submittedName>
</protein>
<proteinExistence type="predicted"/>
<keyword evidence="2" id="KW-0812">Transmembrane</keyword>
<dbReference type="STRING" id="1448315.A0A319C069"/>
<evidence type="ECO:0000256" key="3">
    <source>
        <dbReference type="SAM" id="SignalP"/>
    </source>
</evidence>
<feature type="region of interest" description="Disordered" evidence="1">
    <location>
        <begin position="283"/>
        <end position="364"/>
    </location>
</feature>
<keyword evidence="2" id="KW-1133">Transmembrane helix</keyword>
<keyword evidence="2" id="KW-0472">Membrane</keyword>
<dbReference type="AlphaFoldDB" id="A0A319C069"/>
<keyword evidence="5" id="KW-1185">Reference proteome</keyword>
<feature type="compositionally biased region" description="Basic and acidic residues" evidence="1">
    <location>
        <begin position="349"/>
        <end position="358"/>
    </location>
</feature>
<feature type="compositionally biased region" description="Low complexity" evidence="1">
    <location>
        <begin position="298"/>
        <end position="309"/>
    </location>
</feature>
<accession>A0A319C069</accession>
<feature type="signal peptide" evidence="3">
    <location>
        <begin position="1"/>
        <end position="20"/>
    </location>
</feature>
<evidence type="ECO:0000256" key="1">
    <source>
        <dbReference type="SAM" id="MobiDB-lite"/>
    </source>
</evidence>
<reference evidence="4 5" key="1">
    <citation type="submission" date="2016-12" db="EMBL/GenBank/DDBJ databases">
        <title>The genomes of Aspergillus section Nigri reveals drivers in fungal speciation.</title>
        <authorList>
            <consortium name="DOE Joint Genome Institute"/>
            <person name="Vesth T.C."/>
            <person name="Nybo J."/>
            <person name="Theobald S."/>
            <person name="Brandl J."/>
            <person name="Frisvad J.C."/>
            <person name="Nielsen K.F."/>
            <person name="Lyhne E.K."/>
            <person name="Kogle M.E."/>
            <person name="Kuo A."/>
            <person name="Riley R."/>
            <person name="Clum A."/>
            <person name="Nolan M."/>
            <person name="Lipzen A."/>
            <person name="Salamov A."/>
            <person name="Henrissat B."/>
            <person name="Wiebenga A."/>
            <person name="De Vries R.P."/>
            <person name="Grigoriev I.V."/>
            <person name="Mortensen U.H."/>
            <person name="Andersen M.R."/>
            <person name="Baker S.E."/>
        </authorList>
    </citation>
    <scope>NUCLEOTIDE SEQUENCE [LARGE SCALE GENOMIC DNA]</scope>
    <source>
        <strain evidence="4 5">CBS 121591</strain>
    </source>
</reference>
<organism evidence="4 5">
    <name type="scientific">Aspergillus uvarum CBS 121591</name>
    <dbReference type="NCBI Taxonomy" id="1448315"/>
    <lineage>
        <taxon>Eukaryota</taxon>
        <taxon>Fungi</taxon>
        <taxon>Dikarya</taxon>
        <taxon>Ascomycota</taxon>
        <taxon>Pezizomycotina</taxon>
        <taxon>Eurotiomycetes</taxon>
        <taxon>Eurotiomycetidae</taxon>
        <taxon>Eurotiales</taxon>
        <taxon>Aspergillaceae</taxon>
        <taxon>Aspergillus</taxon>
        <taxon>Aspergillus subgen. Circumdati</taxon>
    </lineage>
</organism>
<evidence type="ECO:0000313" key="5">
    <source>
        <dbReference type="Proteomes" id="UP000248340"/>
    </source>
</evidence>